<keyword evidence="4" id="KW-1185">Reference proteome</keyword>
<gene>
    <name evidence="3" type="ORF">NBG4_1480001</name>
</gene>
<accession>A0A2U3QF02</accession>
<name>A0A2U3QF02_9BACT</name>
<feature type="region of interest" description="Disordered" evidence="1">
    <location>
        <begin position="237"/>
        <end position="269"/>
    </location>
</feature>
<evidence type="ECO:0000259" key="2">
    <source>
        <dbReference type="Pfam" id="PF01844"/>
    </source>
</evidence>
<feature type="domain" description="HNH" evidence="2">
    <location>
        <begin position="247"/>
        <end position="281"/>
    </location>
</feature>
<dbReference type="Gene3D" id="2.180.10.10">
    <property type="entry name" value="RHS repeat-associated core"/>
    <property type="match status" value="1"/>
</dbReference>
<dbReference type="AlphaFoldDB" id="A0A2U3QF02"/>
<organism evidence="3 4">
    <name type="scientific">Candidatus Sulfobium mesophilum</name>
    <dbReference type="NCBI Taxonomy" id="2016548"/>
    <lineage>
        <taxon>Bacteria</taxon>
        <taxon>Pseudomonadati</taxon>
        <taxon>Nitrospirota</taxon>
        <taxon>Nitrospiria</taxon>
        <taxon>Nitrospirales</taxon>
        <taxon>Nitrospiraceae</taxon>
        <taxon>Candidatus Sulfobium</taxon>
    </lineage>
</organism>
<evidence type="ECO:0000313" key="4">
    <source>
        <dbReference type="Proteomes" id="UP000245125"/>
    </source>
</evidence>
<dbReference type="CDD" id="cd00085">
    <property type="entry name" value="HNHc"/>
    <property type="match status" value="1"/>
</dbReference>
<dbReference type="GO" id="GO:0003676">
    <property type="term" value="F:nucleic acid binding"/>
    <property type="evidence" value="ECO:0007669"/>
    <property type="project" value="InterPro"/>
</dbReference>
<sequence length="282" mass="30828">MAGISSKAAQGDSYPENKKKYNGIELENDLELQTYNAFFRELDPQTARWWQVDPKTENMEMWSPYTSNYDNPMRYSDPLGDEGEECCWEEFKAFVTLSQAAFQTATAKTVETLGNNFKKRWEAGVTPPQKLVNSEPGEVLSLAGPLAMGENLAATEVSAAKGLLKTEVEAETKALVNTEAKALTKAQQRAEKLSQVERSGKDFTKAGKQAVIDVNKTNNNGQTVCESCVIQTLPAKQSKKGVTPPSNETQVDHIDPKANGGSGTPNNGQVLCRECNLKKGAN</sequence>
<dbReference type="InterPro" id="IPR003615">
    <property type="entry name" value="HNH_nuc"/>
</dbReference>
<dbReference type="Pfam" id="PF01844">
    <property type="entry name" value="HNH"/>
    <property type="match status" value="1"/>
</dbReference>
<reference evidence="4" key="1">
    <citation type="submission" date="2018-03" db="EMBL/GenBank/DDBJ databases">
        <authorList>
            <person name="Zecchin S."/>
        </authorList>
    </citation>
    <scope>NUCLEOTIDE SEQUENCE [LARGE SCALE GENOMIC DNA]</scope>
</reference>
<evidence type="ECO:0000256" key="1">
    <source>
        <dbReference type="SAM" id="MobiDB-lite"/>
    </source>
</evidence>
<dbReference type="InterPro" id="IPR002711">
    <property type="entry name" value="HNH"/>
</dbReference>
<proteinExistence type="predicted"/>
<protein>
    <recommendedName>
        <fullName evidence="2">HNH domain-containing protein</fullName>
    </recommendedName>
</protein>
<dbReference type="GO" id="GO:0008270">
    <property type="term" value="F:zinc ion binding"/>
    <property type="evidence" value="ECO:0007669"/>
    <property type="project" value="InterPro"/>
</dbReference>
<dbReference type="GO" id="GO:0004519">
    <property type="term" value="F:endonuclease activity"/>
    <property type="evidence" value="ECO:0007669"/>
    <property type="project" value="InterPro"/>
</dbReference>
<dbReference type="EMBL" id="OUUY01000055">
    <property type="protein sequence ID" value="SPP99997.1"/>
    <property type="molecule type" value="Genomic_DNA"/>
</dbReference>
<dbReference type="Gene3D" id="1.10.30.50">
    <property type="match status" value="1"/>
</dbReference>
<dbReference type="Proteomes" id="UP000245125">
    <property type="component" value="Unassembled WGS sequence"/>
</dbReference>
<evidence type="ECO:0000313" key="3">
    <source>
        <dbReference type="EMBL" id="SPP99997.1"/>
    </source>
</evidence>